<organism evidence="2 3">
    <name type="scientific">Candidatus Entotheonella gemina</name>
    <dbReference type="NCBI Taxonomy" id="1429439"/>
    <lineage>
        <taxon>Bacteria</taxon>
        <taxon>Pseudomonadati</taxon>
        <taxon>Nitrospinota/Tectimicrobiota group</taxon>
        <taxon>Candidatus Tectimicrobiota</taxon>
        <taxon>Candidatus Entotheonellia</taxon>
        <taxon>Candidatus Entotheonellales</taxon>
        <taxon>Candidatus Entotheonellaceae</taxon>
        <taxon>Candidatus Entotheonella</taxon>
    </lineage>
</organism>
<dbReference type="InterPro" id="IPR000182">
    <property type="entry name" value="GNAT_dom"/>
</dbReference>
<dbReference type="Pfam" id="PF13480">
    <property type="entry name" value="Acetyltransf_6"/>
    <property type="match status" value="1"/>
</dbReference>
<dbReference type="AlphaFoldDB" id="W4LN64"/>
<sequence length="320" mass="37350">MNQYQITLSMPPWWMDICRQENNLFYSSEWLNLLQDSFGTQTVYVWDKQSLMGFAISVFRAGPFRIGYAGFPVGGGLNGFDFTADTIEILQHHKQSLKIDILKIPASSFSSDTELFLPSEKTYETAIEVLPDWSLSQISRSVRRNIKDARRMGVQIVDASTPEHSLAIYNLYYKTLQRHGGALRYSKRYFQNLVQLSCSQDNIRCLLAMINQNIIGFLFLIFSENIAYYFHAGINTDWKKYRPSELLMHEAITWSQKEGYKVFNLMSSPHNQHKLVDYKERWGSVTKHHLTYTLSLNKTKSNLFNISRYGYDLISRYFLR</sequence>
<feature type="domain" description="N-acetyltransferase" evidence="1">
    <location>
        <begin position="155"/>
        <end position="301"/>
    </location>
</feature>
<evidence type="ECO:0000259" key="1">
    <source>
        <dbReference type="PROSITE" id="PS51186"/>
    </source>
</evidence>
<accession>W4LN64</accession>
<name>W4LN64_9BACT</name>
<dbReference type="PROSITE" id="PS51186">
    <property type="entry name" value="GNAT"/>
    <property type="match status" value="1"/>
</dbReference>
<dbReference type="PANTHER" id="PTHR36174:SF1">
    <property type="entry name" value="LIPID II:GLYCINE GLYCYLTRANSFERASE"/>
    <property type="match status" value="1"/>
</dbReference>
<dbReference type="InterPro" id="IPR016181">
    <property type="entry name" value="Acyl_CoA_acyltransferase"/>
</dbReference>
<reference evidence="2 3" key="1">
    <citation type="journal article" date="2014" name="Nature">
        <title>An environmental bacterial taxon with a large and distinct metabolic repertoire.</title>
        <authorList>
            <person name="Wilson M.C."/>
            <person name="Mori T."/>
            <person name="Ruckert C."/>
            <person name="Uria A.R."/>
            <person name="Helf M.J."/>
            <person name="Takada K."/>
            <person name="Gernert C."/>
            <person name="Steffens U.A."/>
            <person name="Heycke N."/>
            <person name="Schmitt S."/>
            <person name="Rinke C."/>
            <person name="Helfrich E.J."/>
            <person name="Brachmann A.O."/>
            <person name="Gurgui C."/>
            <person name="Wakimoto T."/>
            <person name="Kracht M."/>
            <person name="Crusemann M."/>
            <person name="Hentschel U."/>
            <person name="Abe I."/>
            <person name="Matsunaga S."/>
            <person name="Kalinowski J."/>
            <person name="Takeyama H."/>
            <person name="Piel J."/>
        </authorList>
    </citation>
    <scope>NUCLEOTIDE SEQUENCE [LARGE SCALE GENOMIC DNA]</scope>
    <source>
        <strain evidence="3">TSY2</strain>
    </source>
</reference>
<dbReference type="HOGENOM" id="CLU_867884_0_0_7"/>
<evidence type="ECO:0000313" key="2">
    <source>
        <dbReference type="EMBL" id="ETW99165.1"/>
    </source>
</evidence>
<keyword evidence="3" id="KW-1185">Reference proteome</keyword>
<dbReference type="SUPFAM" id="SSF55729">
    <property type="entry name" value="Acyl-CoA N-acyltransferases (Nat)"/>
    <property type="match status" value="1"/>
</dbReference>
<dbReference type="PANTHER" id="PTHR36174">
    <property type="entry name" value="LIPID II:GLYCINE GLYCYLTRANSFERASE"/>
    <property type="match status" value="1"/>
</dbReference>
<protein>
    <recommendedName>
        <fullName evidence="1">N-acetyltransferase domain-containing protein</fullName>
    </recommendedName>
</protein>
<gene>
    <name evidence="2" type="ORF">ETSY2_41410</name>
</gene>
<dbReference type="Gene3D" id="3.40.630.30">
    <property type="match status" value="1"/>
</dbReference>
<dbReference type="Proteomes" id="UP000019140">
    <property type="component" value="Unassembled WGS sequence"/>
</dbReference>
<dbReference type="GO" id="GO:0016747">
    <property type="term" value="F:acyltransferase activity, transferring groups other than amino-acyl groups"/>
    <property type="evidence" value="ECO:0007669"/>
    <property type="project" value="InterPro"/>
</dbReference>
<dbReference type="InterPro" id="IPR038740">
    <property type="entry name" value="BioF2-like_GNAT_dom"/>
</dbReference>
<dbReference type="InterPro" id="IPR050644">
    <property type="entry name" value="PG_Glycine_Bridge_Synth"/>
</dbReference>
<comment type="caution">
    <text evidence="2">The sequence shown here is derived from an EMBL/GenBank/DDBJ whole genome shotgun (WGS) entry which is preliminary data.</text>
</comment>
<proteinExistence type="predicted"/>
<dbReference type="EMBL" id="AZHX01001868">
    <property type="protein sequence ID" value="ETW99165.1"/>
    <property type="molecule type" value="Genomic_DNA"/>
</dbReference>
<evidence type="ECO:0000313" key="3">
    <source>
        <dbReference type="Proteomes" id="UP000019140"/>
    </source>
</evidence>